<comment type="caution">
    <text evidence="1">The sequence shown here is derived from an EMBL/GenBank/DDBJ whole genome shotgun (WGS) entry which is preliminary data.</text>
</comment>
<accession>A0ACC3CFH7</accession>
<proteinExistence type="predicted"/>
<evidence type="ECO:0000313" key="2">
    <source>
        <dbReference type="Proteomes" id="UP000798662"/>
    </source>
</evidence>
<organism evidence="1 2">
    <name type="scientific">Pyropia yezoensis</name>
    <name type="common">Susabi-nori</name>
    <name type="synonym">Porphyra yezoensis</name>
    <dbReference type="NCBI Taxonomy" id="2788"/>
    <lineage>
        <taxon>Eukaryota</taxon>
        <taxon>Rhodophyta</taxon>
        <taxon>Bangiophyceae</taxon>
        <taxon>Bangiales</taxon>
        <taxon>Bangiaceae</taxon>
        <taxon>Pyropia</taxon>
    </lineage>
</organism>
<keyword evidence="2" id="KW-1185">Reference proteome</keyword>
<gene>
    <name evidence="1" type="ORF">I4F81_011447</name>
</gene>
<name>A0ACC3CFH7_PYRYE</name>
<reference evidence="1" key="1">
    <citation type="submission" date="2019-11" db="EMBL/GenBank/DDBJ databases">
        <title>Nori genome reveals adaptations in red seaweeds to the harsh intertidal environment.</title>
        <authorList>
            <person name="Wang D."/>
            <person name="Mao Y."/>
        </authorList>
    </citation>
    <scope>NUCLEOTIDE SEQUENCE</scope>
    <source>
        <tissue evidence="1">Gametophyte</tissue>
    </source>
</reference>
<protein>
    <submittedName>
        <fullName evidence="1">Uncharacterized protein</fullName>
    </submittedName>
</protein>
<evidence type="ECO:0000313" key="1">
    <source>
        <dbReference type="EMBL" id="KAK1868965.1"/>
    </source>
</evidence>
<dbReference type="Proteomes" id="UP000798662">
    <property type="component" value="Chromosome 3"/>
</dbReference>
<dbReference type="EMBL" id="CM020620">
    <property type="protein sequence ID" value="KAK1868965.1"/>
    <property type="molecule type" value="Genomic_DNA"/>
</dbReference>
<sequence>MERAGGAVAAAAVSVGGGRGGEGPVWVGGEDAHDEMRWARGSGLARFILLHMSPHRLAARGWRSVGCTGDGVAPSGLTGVGLWCVSRTIGYRLCVFGFADPPPTRVLSTRFPDLAGLAWQVVAPFAAACRHFGWELVSWSLVSVYAHPSLAFVVPANVGFVVLSLGGGVGVLMMICWGSTPFAFSDVASPPLPSRR</sequence>